<sequence>MVAATTTDTHANTPKMGYLLDEARSDLGKLSVSISEWRQRSGGGAEGGGGGRRSPLGSPRRSPRASTPHATLSDAVAERDNFQVVANPSDKDVIAVGEEEKLILDDADKLAWLLDEARADLERTASTVTAEVVRTASTVSRKLTQTPASLIARAGSMRGSGGAGKGVLVSPTASGCANDGMTRGEEKKIDWLLAEAKADMTRAASTLSQSIAASRISSRASIASIRSKAVGATESDDCHSDSGDTKMAWLLEEARVDFVRTASRLSQRLAHENPASREAASVCGSVSTNASKKRGRTPSVQEQQAQEQQRGIDLAQEAREDLKKFADFLGLNEYPQYPSSSTPKEPELPKIIEIKSMDETLINHETTTLTYKREKSEKEIESEKNQEQTECKKSEEEEAEGEKTPEQPVALISADETLKTADETLKTAEENIKSAEAAVLKAYIDDLVSPVDGRDRYAPAPVAPAPVAAADVAAYEELSSEQSTNKKAKMNADTEDVPPFVEEPRAEAVVAPDSDDDFVPITERDTYSDKGNDSDEWETMSDEFSGTVDTRGSYRPKASMKEVNKKVEDLLNTLKPDGVEEGGKKTPQEIADELIRKAQANIASKNAF</sequence>
<organism evidence="2">
    <name type="scientific">Odontella aurita</name>
    <dbReference type="NCBI Taxonomy" id="265563"/>
    <lineage>
        <taxon>Eukaryota</taxon>
        <taxon>Sar</taxon>
        <taxon>Stramenopiles</taxon>
        <taxon>Ochrophyta</taxon>
        <taxon>Bacillariophyta</taxon>
        <taxon>Mediophyceae</taxon>
        <taxon>Biddulphiophycidae</taxon>
        <taxon>Eupodiscales</taxon>
        <taxon>Odontellaceae</taxon>
        <taxon>Odontella</taxon>
    </lineage>
</organism>
<feature type="compositionally biased region" description="Low complexity" evidence="1">
    <location>
        <begin position="53"/>
        <end position="66"/>
    </location>
</feature>
<feature type="compositionally biased region" description="Gly residues" evidence="1">
    <location>
        <begin position="41"/>
        <end position="52"/>
    </location>
</feature>
<feature type="region of interest" description="Disordered" evidence="1">
    <location>
        <begin position="372"/>
        <end position="410"/>
    </location>
</feature>
<feature type="region of interest" description="Disordered" evidence="1">
    <location>
        <begin position="478"/>
        <end position="560"/>
    </location>
</feature>
<proteinExistence type="predicted"/>
<dbReference type="AlphaFoldDB" id="A0A7S4J6P6"/>
<accession>A0A7S4J6P6</accession>
<reference evidence="2" key="1">
    <citation type="submission" date="2021-01" db="EMBL/GenBank/DDBJ databases">
        <authorList>
            <person name="Corre E."/>
            <person name="Pelletier E."/>
            <person name="Niang G."/>
            <person name="Scheremetjew M."/>
            <person name="Finn R."/>
            <person name="Kale V."/>
            <person name="Holt S."/>
            <person name="Cochrane G."/>
            <person name="Meng A."/>
            <person name="Brown T."/>
            <person name="Cohen L."/>
        </authorList>
    </citation>
    <scope>NUCLEOTIDE SEQUENCE</scope>
    <source>
        <strain evidence="2">Isolate 1302-5</strain>
    </source>
</reference>
<evidence type="ECO:0000313" key="2">
    <source>
        <dbReference type="EMBL" id="CAE2254001.1"/>
    </source>
</evidence>
<evidence type="ECO:0000256" key="1">
    <source>
        <dbReference type="SAM" id="MobiDB-lite"/>
    </source>
</evidence>
<feature type="compositionally biased region" description="Basic and acidic residues" evidence="1">
    <location>
        <begin position="522"/>
        <end position="533"/>
    </location>
</feature>
<gene>
    <name evidence="2" type="ORF">OAUR00152_LOCUS22882</name>
</gene>
<feature type="region of interest" description="Disordered" evidence="1">
    <location>
        <begin position="269"/>
        <end position="312"/>
    </location>
</feature>
<dbReference type="EMBL" id="HBKQ01033417">
    <property type="protein sequence ID" value="CAE2254001.1"/>
    <property type="molecule type" value="Transcribed_RNA"/>
</dbReference>
<feature type="compositionally biased region" description="Basic and acidic residues" evidence="1">
    <location>
        <begin position="372"/>
        <end position="405"/>
    </location>
</feature>
<feature type="region of interest" description="Disordered" evidence="1">
    <location>
        <begin position="34"/>
        <end position="76"/>
    </location>
</feature>
<protein>
    <submittedName>
        <fullName evidence="2">Uncharacterized protein</fullName>
    </submittedName>
</protein>
<name>A0A7S4J6P6_9STRA</name>